<feature type="compositionally biased region" description="Low complexity" evidence="2">
    <location>
        <begin position="668"/>
        <end position="685"/>
    </location>
</feature>
<evidence type="ECO:0000256" key="1">
    <source>
        <dbReference type="ARBA" id="ARBA00006888"/>
    </source>
</evidence>
<dbReference type="InterPro" id="IPR026768">
    <property type="entry name" value="YPEH2ZP"/>
</dbReference>
<evidence type="ECO:0000313" key="3">
    <source>
        <dbReference type="EMBL" id="KAG0319577.1"/>
    </source>
</evidence>
<dbReference type="GO" id="GO:0005829">
    <property type="term" value="C:cytosol"/>
    <property type="evidence" value="ECO:0007669"/>
    <property type="project" value="TreeGrafter"/>
</dbReference>
<comment type="similarity">
    <text evidence="1">Belongs to the FAM72 family.</text>
</comment>
<gene>
    <name evidence="3" type="primary">FAM72A_2</name>
    <name evidence="3" type="ORF">BGZ97_001838</name>
</gene>
<keyword evidence="4" id="KW-1185">Reference proteome</keyword>
<evidence type="ECO:0000313" key="4">
    <source>
        <dbReference type="Proteomes" id="UP000823405"/>
    </source>
</evidence>
<organism evidence="3 4">
    <name type="scientific">Linnemannia gamsii</name>
    <dbReference type="NCBI Taxonomy" id="64522"/>
    <lineage>
        <taxon>Eukaryota</taxon>
        <taxon>Fungi</taxon>
        <taxon>Fungi incertae sedis</taxon>
        <taxon>Mucoromycota</taxon>
        <taxon>Mortierellomycotina</taxon>
        <taxon>Mortierellomycetes</taxon>
        <taxon>Mortierellales</taxon>
        <taxon>Mortierellaceae</taxon>
        <taxon>Linnemannia</taxon>
    </lineage>
</organism>
<evidence type="ECO:0000256" key="2">
    <source>
        <dbReference type="SAM" id="MobiDB-lite"/>
    </source>
</evidence>
<dbReference type="AlphaFoldDB" id="A0A9P6RKH6"/>
<feature type="region of interest" description="Disordered" evidence="2">
    <location>
        <begin position="231"/>
        <end position="265"/>
    </location>
</feature>
<dbReference type="PANTHER" id="PTHR31841">
    <property type="entry name" value="PROTEIN FAM72A-RELATED"/>
    <property type="match status" value="1"/>
</dbReference>
<comment type="caution">
    <text evidence="3">The sequence shown here is derived from an EMBL/GenBank/DDBJ whole genome shotgun (WGS) entry which is preliminary data.</text>
</comment>
<proteinExistence type="inferred from homology"/>
<feature type="region of interest" description="Disordered" evidence="2">
    <location>
        <begin position="463"/>
        <end position="502"/>
    </location>
</feature>
<feature type="compositionally biased region" description="Acidic residues" evidence="2">
    <location>
        <begin position="492"/>
        <end position="502"/>
    </location>
</feature>
<accession>A0A9P6RKH6</accession>
<dbReference type="Proteomes" id="UP000823405">
    <property type="component" value="Unassembled WGS sequence"/>
</dbReference>
<feature type="region of interest" description="Disordered" evidence="2">
    <location>
        <begin position="283"/>
        <end position="381"/>
    </location>
</feature>
<dbReference type="OrthoDB" id="2526683at2759"/>
<feature type="compositionally biased region" description="Low complexity" evidence="2">
    <location>
        <begin position="611"/>
        <end position="630"/>
    </location>
</feature>
<feature type="compositionally biased region" description="Polar residues" evidence="2">
    <location>
        <begin position="286"/>
        <end position="306"/>
    </location>
</feature>
<reference evidence="3" key="1">
    <citation type="journal article" date="2020" name="Fungal Divers.">
        <title>Resolving the Mortierellaceae phylogeny through synthesis of multi-gene phylogenetics and phylogenomics.</title>
        <authorList>
            <person name="Vandepol N."/>
            <person name="Liber J."/>
            <person name="Desiro A."/>
            <person name="Na H."/>
            <person name="Kennedy M."/>
            <person name="Barry K."/>
            <person name="Grigoriev I.V."/>
            <person name="Miller A.N."/>
            <person name="O'Donnell K."/>
            <person name="Stajich J.E."/>
            <person name="Bonito G."/>
        </authorList>
    </citation>
    <scope>NUCLEOTIDE SEQUENCE</scope>
    <source>
        <strain evidence="3">NVP60</strain>
    </source>
</reference>
<feature type="compositionally biased region" description="Low complexity" evidence="2">
    <location>
        <begin position="321"/>
        <end position="338"/>
    </location>
</feature>
<protein>
    <submittedName>
        <fullName evidence="3">Protein fam72a</fullName>
    </submittedName>
</protein>
<dbReference type="Pfam" id="PF14976">
    <property type="entry name" value="YPEH2ZP"/>
    <property type="match status" value="1"/>
</dbReference>
<dbReference type="PANTHER" id="PTHR31841:SF1">
    <property type="entry name" value="PROTEIN FAM72A-RELATED"/>
    <property type="match status" value="1"/>
</dbReference>
<feature type="compositionally biased region" description="Basic and acidic residues" evidence="2">
    <location>
        <begin position="463"/>
        <end position="477"/>
    </location>
</feature>
<feature type="region of interest" description="Disordered" evidence="2">
    <location>
        <begin position="531"/>
        <end position="685"/>
    </location>
</feature>
<feature type="compositionally biased region" description="Low complexity" evidence="2">
    <location>
        <begin position="345"/>
        <end position="362"/>
    </location>
</feature>
<dbReference type="EMBL" id="JAAAIN010000139">
    <property type="protein sequence ID" value="KAG0319577.1"/>
    <property type="molecule type" value="Genomic_DNA"/>
</dbReference>
<sequence length="739" mass="78583">MPQYPPPQYQYYSSTNGNNNNTASSTASYAPGGYTSGGVGYSSTYYGGGNSDRYNSSYSSHGIHNGNGHGPSSTISGTQSKTVCRMDCRYCSAVVCLRGMKAMLLADTSVELYSTDHPPGSVQLIDKDYTTSNCKCKIRDVACRVCGNVIGYHITQPCQQCLKAPNNGHFWMFHTEGVVGQERMNMDLGKLVQELIRFPHSDAGGRGSASGGPDVAAAAAAVTAARRVVEGFGQREPMGPPTDTGGVRGARNAGAHPPPPSGPIALTTAAAAAAAIIEPRDDAATTRVTSISRLQRQQQRPAQTTIYLPPSYPPPPLRVISSSPSPAISTPTTQSQQQTPPPPATTTTTTTTTTASSTSTRSSPDHHPRAAPDPPMGPSATAALMNLTLSQFLQPMKWEQLPHPDLDIDLDPNAIGGEPLFASDWMELVRRTAETAAANMSLALDQEEETEQYMARMMEEHRQQQQMRHEMAEKAELESASGLGEEGRSSESEGEGGDEEDDDVVELLPDLGEAPPPAVNDIEIDLEAGLIGQRQAREEEDEETMERLIHSVDDVALTSPPPPLSPSLRAVLDEHKDEDGDIDMNGEPTGRGRTLQRRLHDSLPDADGVLPAPGQQPPSSSSSSGSTAPAMESNRHRRGSSLGNTLSGNVIGAPPLHDPPTHRRRNSSHSTSSVSSSFSSSASSDHTAYYSSDSCPAMVLTSAMIAKASASAAAADAATAANNLLFGRRSRRDYDMMCR</sequence>
<name>A0A9P6RKH6_9FUNG</name>